<proteinExistence type="predicted"/>
<dbReference type="AlphaFoldDB" id="A0AAD6T8I5"/>
<dbReference type="Proteomes" id="UP001218188">
    <property type="component" value="Unassembled WGS sequence"/>
</dbReference>
<comment type="caution">
    <text evidence="1">The sequence shown here is derived from an EMBL/GenBank/DDBJ whole genome shotgun (WGS) entry which is preliminary data.</text>
</comment>
<evidence type="ECO:0000313" key="1">
    <source>
        <dbReference type="EMBL" id="KAJ7039282.1"/>
    </source>
</evidence>
<reference evidence="1" key="1">
    <citation type="submission" date="2023-03" db="EMBL/GenBank/DDBJ databases">
        <title>Massive genome expansion in bonnet fungi (Mycena s.s.) driven by repeated elements and novel gene families across ecological guilds.</title>
        <authorList>
            <consortium name="Lawrence Berkeley National Laboratory"/>
            <person name="Harder C.B."/>
            <person name="Miyauchi S."/>
            <person name="Viragh M."/>
            <person name="Kuo A."/>
            <person name="Thoen E."/>
            <person name="Andreopoulos B."/>
            <person name="Lu D."/>
            <person name="Skrede I."/>
            <person name="Drula E."/>
            <person name="Henrissat B."/>
            <person name="Morin E."/>
            <person name="Kohler A."/>
            <person name="Barry K."/>
            <person name="LaButti K."/>
            <person name="Morin E."/>
            <person name="Salamov A."/>
            <person name="Lipzen A."/>
            <person name="Mereny Z."/>
            <person name="Hegedus B."/>
            <person name="Baldrian P."/>
            <person name="Stursova M."/>
            <person name="Weitz H."/>
            <person name="Taylor A."/>
            <person name="Grigoriev I.V."/>
            <person name="Nagy L.G."/>
            <person name="Martin F."/>
            <person name="Kauserud H."/>
        </authorList>
    </citation>
    <scope>NUCLEOTIDE SEQUENCE</scope>
    <source>
        <strain evidence="1">CBHHK200</strain>
    </source>
</reference>
<protein>
    <submittedName>
        <fullName evidence="1">Uncharacterized protein</fullName>
    </submittedName>
</protein>
<organism evidence="1 2">
    <name type="scientific">Mycena alexandri</name>
    <dbReference type="NCBI Taxonomy" id="1745969"/>
    <lineage>
        <taxon>Eukaryota</taxon>
        <taxon>Fungi</taxon>
        <taxon>Dikarya</taxon>
        <taxon>Basidiomycota</taxon>
        <taxon>Agaricomycotina</taxon>
        <taxon>Agaricomycetes</taxon>
        <taxon>Agaricomycetidae</taxon>
        <taxon>Agaricales</taxon>
        <taxon>Marasmiineae</taxon>
        <taxon>Mycenaceae</taxon>
        <taxon>Mycena</taxon>
    </lineage>
</organism>
<gene>
    <name evidence="1" type="ORF">C8F04DRAFT_1254987</name>
</gene>
<sequence length="169" mass="18468">MHSYARVYQPPNSHRCCPIGSLAPTPLASAVPFPPLPATFQPALRALGTHLPPGRGGALFHHPACTLGSARRHPHRSPAPLRFSPLSSPPWARSGAVYRRAEVGPCPTILPVCSDRLHAPRTSPYNPFWTIPPFHHISSAYSTAPRPPSPFTFPFIPSAFPHMIYVDCF</sequence>
<accession>A0AAD6T8I5</accession>
<name>A0AAD6T8I5_9AGAR</name>
<evidence type="ECO:0000313" key="2">
    <source>
        <dbReference type="Proteomes" id="UP001218188"/>
    </source>
</evidence>
<dbReference type="EMBL" id="JARJCM010000027">
    <property type="protein sequence ID" value="KAJ7039282.1"/>
    <property type="molecule type" value="Genomic_DNA"/>
</dbReference>
<keyword evidence="2" id="KW-1185">Reference proteome</keyword>